<dbReference type="RefSeq" id="WP_166283987.1">
    <property type="nucleotide sequence ID" value="NZ_JTHE03000040.1"/>
</dbReference>
<keyword evidence="2" id="KW-1185">Reference proteome</keyword>
<dbReference type="Proteomes" id="UP000031561">
    <property type="component" value="Unassembled WGS sequence"/>
</dbReference>
<dbReference type="EMBL" id="JTHE03000040">
    <property type="protein sequence ID" value="MCM1982456.1"/>
    <property type="molecule type" value="Genomic_DNA"/>
</dbReference>
<gene>
    <name evidence="1" type="ORF">QQ91_0006400</name>
</gene>
<protein>
    <submittedName>
        <fullName evidence="1">Uncharacterized protein</fullName>
    </submittedName>
</protein>
<name>A0ABD4T1D1_9CYAN</name>
<keyword evidence="1" id="KW-0614">Plasmid</keyword>
<accession>A0ABD4T1D1</accession>
<dbReference type="AlphaFoldDB" id="A0ABD4T1D1"/>
<evidence type="ECO:0000313" key="2">
    <source>
        <dbReference type="Proteomes" id="UP000031561"/>
    </source>
</evidence>
<geneLocation type="plasmid" evidence="1">
    <name>unnamed14</name>
</geneLocation>
<evidence type="ECO:0000313" key="1">
    <source>
        <dbReference type="EMBL" id="MCM1982456.1"/>
    </source>
</evidence>
<sequence>MKSIHLFPSLTGFPNFYNRINGNIQGNLAKGMRMMEFQTDDQLRFLGTITRVSKRSRFIF</sequence>
<organism evidence="1 2">
    <name type="scientific">Lyngbya confervoides BDU141951</name>
    <dbReference type="NCBI Taxonomy" id="1574623"/>
    <lineage>
        <taxon>Bacteria</taxon>
        <taxon>Bacillati</taxon>
        <taxon>Cyanobacteriota</taxon>
        <taxon>Cyanophyceae</taxon>
        <taxon>Oscillatoriophycideae</taxon>
        <taxon>Oscillatoriales</taxon>
        <taxon>Microcoleaceae</taxon>
        <taxon>Lyngbya</taxon>
    </lineage>
</organism>
<proteinExistence type="predicted"/>
<reference evidence="1 2" key="1">
    <citation type="journal article" date="2015" name="Genome Announc.">
        <title>Draft Genome Sequence of Filamentous Marine Cyanobacterium Lyngbya confervoides Strain BDU141951.</title>
        <authorList>
            <person name="Chandrababunaidu M.M."/>
            <person name="Sen D."/>
            <person name="Tripathy S."/>
        </authorList>
    </citation>
    <scope>NUCLEOTIDE SEQUENCE [LARGE SCALE GENOMIC DNA]</scope>
    <source>
        <strain evidence="1 2">BDU141951</strain>
    </source>
</reference>
<comment type="caution">
    <text evidence="1">The sequence shown here is derived from an EMBL/GenBank/DDBJ whole genome shotgun (WGS) entry which is preliminary data.</text>
</comment>